<dbReference type="InterPro" id="IPR036412">
    <property type="entry name" value="HAD-like_sf"/>
</dbReference>
<dbReference type="SUPFAM" id="SSF56784">
    <property type="entry name" value="HAD-like"/>
    <property type="match status" value="1"/>
</dbReference>
<proteinExistence type="predicted"/>
<feature type="binding site" evidence="7">
    <location>
        <position position="10"/>
    </location>
    <ligand>
        <name>Mg(2+)</name>
        <dbReference type="ChEBI" id="CHEBI:18420"/>
    </ligand>
</feature>
<protein>
    <submittedName>
        <fullName evidence="8">Uncharacterized protein</fullName>
    </submittedName>
</protein>
<dbReference type="NCBIfam" id="TIGR01488">
    <property type="entry name" value="HAD-SF-IB"/>
    <property type="match status" value="1"/>
</dbReference>
<dbReference type="Pfam" id="PF06888">
    <property type="entry name" value="Put_Phosphatase"/>
    <property type="match status" value="1"/>
</dbReference>
<dbReference type="PANTHER" id="PTHR20889:SF19">
    <property type="entry name" value="THIAMINE PHOSPHATE PHOSPHATASE-LIKE PROTEIN"/>
    <property type="match status" value="1"/>
</dbReference>
<dbReference type="InterPro" id="IPR016965">
    <property type="entry name" value="Pase_PHOSPHO-typ"/>
</dbReference>
<keyword evidence="2 7" id="KW-0479">Metal-binding</keyword>
<evidence type="ECO:0000256" key="4">
    <source>
        <dbReference type="ARBA" id="ARBA00022842"/>
    </source>
</evidence>
<evidence type="ECO:0000256" key="3">
    <source>
        <dbReference type="ARBA" id="ARBA00022801"/>
    </source>
</evidence>
<feature type="active site" description="Proton donor" evidence="5">
    <location>
        <position position="12"/>
    </location>
</feature>
<feature type="binding site" evidence="7">
    <location>
        <position position="12"/>
    </location>
    <ligand>
        <name>Mg(2+)</name>
        <dbReference type="ChEBI" id="CHEBI:18420"/>
    </ligand>
</feature>
<dbReference type="PANTHER" id="PTHR20889">
    <property type="entry name" value="PHOSPHATASE, ORPHAN 1, 2"/>
    <property type="match status" value="1"/>
</dbReference>
<evidence type="ECO:0000256" key="5">
    <source>
        <dbReference type="PIRSR" id="PIRSR031051-1"/>
    </source>
</evidence>
<dbReference type="InterPro" id="IPR006384">
    <property type="entry name" value="HAD_hydro_PyrdxlP_Pase-like"/>
</dbReference>
<reference evidence="8" key="1">
    <citation type="journal article" date="2016" name="Nat. Genet.">
        <title>A high-quality carrot genome assembly provides new insights into carotenoid accumulation and asterid genome evolution.</title>
        <authorList>
            <person name="Iorizzo M."/>
            <person name="Ellison S."/>
            <person name="Senalik D."/>
            <person name="Zeng P."/>
            <person name="Satapoomin P."/>
            <person name="Huang J."/>
            <person name="Bowman M."/>
            <person name="Iovene M."/>
            <person name="Sanseverino W."/>
            <person name="Cavagnaro P."/>
            <person name="Yildiz M."/>
            <person name="Macko-Podgorni A."/>
            <person name="Moranska E."/>
            <person name="Grzebelus E."/>
            <person name="Grzebelus D."/>
            <person name="Ashrafi H."/>
            <person name="Zheng Z."/>
            <person name="Cheng S."/>
            <person name="Spooner D."/>
            <person name="Van Deynze A."/>
            <person name="Simon P."/>
        </authorList>
    </citation>
    <scope>NUCLEOTIDE SEQUENCE</scope>
    <source>
        <tissue evidence="8">Leaf</tissue>
    </source>
</reference>
<accession>A0AAF0X362</accession>
<dbReference type="GO" id="GO:0016791">
    <property type="term" value="F:phosphatase activity"/>
    <property type="evidence" value="ECO:0007669"/>
    <property type="project" value="InterPro"/>
</dbReference>
<dbReference type="EMBL" id="CP093347">
    <property type="protein sequence ID" value="WOH00538.1"/>
    <property type="molecule type" value="Genomic_DNA"/>
</dbReference>
<keyword evidence="9" id="KW-1185">Reference proteome</keyword>
<dbReference type="Proteomes" id="UP000077755">
    <property type="component" value="Chromosome 5"/>
</dbReference>
<evidence type="ECO:0000313" key="8">
    <source>
        <dbReference type="EMBL" id="WOH00538.1"/>
    </source>
</evidence>
<dbReference type="GO" id="GO:0046872">
    <property type="term" value="F:metal ion binding"/>
    <property type="evidence" value="ECO:0007669"/>
    <property type="project" value="UniProtKB-KW"/>
</dbReference>
<dbReference type="PIRSF" id="PIRSF031051">
    <property type="entry name" value="PyrdxlP_Pase_PHOSPHO2"/>
    <property type="match status" value="1"/>
</dbReference>
<feature type="active site" description="Nucleophile" evidence="5">
    <location>
        <position position="10"/>
    </location>
</feature>
<evidence type="ECO:0000256" key="6">
    <source>
        <dbReference type="PIRSR" id="PIRSR031051-2"/>
    </source>
</evidence>
<sequence length="256" mass="28817">MMEGKVIIFDFDRTIISDDSDRWVIVQMGLTDLFNHLRLTLPWNELMNRMLEELHSNGKTVEDIVQCLKQVPVHPRIVAAIRSVHALGCDMKVLSDANQFYIETILKHHGVLDLFSEIITNPTFVDENGRLGITPYNDSSNPHSCNLCPPNLCKGLVMEQIQASCSSKGKYMFIYLGDGKGDYCPTLKLGEGDHVMPRKNFPLSKLICDNSTLVKAEIHEWDDGEELEAILLRLIEAETSITTPSSRSSHLSRSSD</sequence>
<evidence type="ECO:0000256" key="2">
    <source>
        <dbReference type="ARBA" id="ARBA00022723"/>
    </source>
</evidence>
<keyword evidence="3" id="KW-0378">Hydrolase</keyword>
<reference evidence="8" key="2">
    <citation type="submission" date="2022-03" db="EMBL/GenBank/DDBJ databases">
        <title>Draft title - Genomic analysis of global carrot germplasm unveils the trajectory of domestication and the origin of high carotenoid orange carrot.</title>
        <authorList>
            <person name="Iorizzo M."/>
            <person name="Ellison S."/>
            <person name="Senalik D."/>
            <person name="Macko-Podgorni A."/>
            <person name="Grzebelus D."/>
            <person name="Bostan H."/>
            <person name="Rolling W."/>
            <person name="Curaba J."/>
            <person name="Simon P."/>
        </authorList>
    </citation>
    <scope>NUCLEOTIDE SEQUENCE</scope>
    <source>
        <tissue evidence="8">Leaf</tissue>
    </source>
</reference>
<dbReference type="InterPro" id="IPR023214">
    <property type="entry name" value="HAD_sf"/>
</dbReference>
<gene>
    <name evidence="8" type="ORF">DCAR_0519904</name>
</gene>
<evidence type="ECO:0000313" key="9">
    <source>
        <dbReference type="Proteomes" id="UP000077755"/>
    </source>
</evidence>
<name>A0AAF0X362_DAUCS</name>
<feature type="binding site" evidence="6">
    <location>
        <position position="21"/>
    </location>
    <ligand>
        <name>substrate</name>
    </ligand>
</feature>
<dbReference type="NCBIfam" id="TIGR01489">
    <property type="entry name" value="DKMTPPase-SF"/>
    <property type="match status" value="1"/>
</dbReference>
<dbReference type="AlphaFoldDB" id="A0AAF0X362"/>
<feature type="binding site" evidence="6">
    <location>
        <position position="96"/>
    </location>
    <ligand>
        <name>substrate</name>
    </ligand>
</feature>
<keyword evidence="4 7" id="KW-0460">Magnesium</keyword>
<organism evidence="8 9">
    <name type="scientific">Daucus carota subsp. sativus</name>
    <name type="common">Carrot</name>
    <dbReference type="NCBI Taxonomy" id="79200"/>
    <lineage>
        <taxon>Eukaryota</taxon>
        <taxon>Viridiplantae</taxon>
        <taxon>Streptophyta</taxon>
        <taxon>Embryophyta</taxon>
        <taxon>Tracheophyta</taxon>
        <taxon>Spermatophyta</taxon>
        <taxon>Magnoliopsida</taxon>
        <taxon>eudicotyledons</taxon>
        <taxon>Gunneridae</taxon>
        <taxon>Pentapetalae</taxon>
        <taxon>asterids</taxon>
        <taxon>campanulids</taxon>
        <taxon>Apiales</taxon>
        <taxon>Apiaceae</taxon>
        <taxon>Apioideae</taxon>
        <taxon>Scandiceae</taxon>
        <taxon>Daucinae</taxon>
        <taxon>Daucus</taxon>
        <taxon>Daucus sect. Daucus</taxon>
    </lineage>
</organism>
<feature type="binding site" evidence="7">
    <location>
        <position position="178"/>
    </location>
    <ligand>
        <name>Mg(2+)</name>
        <dbReference type="ChEBI" id="CHEBI:18420"/>
    </ligand>
</feature>
<evidence type="ECO:0000256" key="7">
    <source>
        <dbReference type="PIRSR" id="PIRSR031051-3"/>
    </source>
</evidence>
<dbReference type="Gene3D" id="3.40.50.1000">
    <property type="entry name" value="HAD superfamily/HAD-like"/>
    <property type="match status" value="1"/>
</dbReference>
<dbReference type="KEGG" id="dcr:108221906"/>
<evidence type="ECO:0000256" key="1">
    <source>
        <dbReference type="ARBA" id="ARBA00001946"/>
    </source>
</evidence>
<comment type="cofactor">
    <cofactor evidence="1 7">
        <name>Mg(2+)</name>
        <dbReference type="ChEBI" id="CHEBI:18420"/>
    </cofactor>
</comment>